<proteinExistence type="predicted"/>
<dbReference type="InterPro" id="IPR053253">
    <property type="entry name" value="Sex_diff_modulator"/>
</dbReference>
<sequence length="203" mass="22243">MAGQSWHTSCARDDTAPPPPPPPPPPPRRARGARSAGNVGMVHRRWPWRSTTFLLPTRHPTTRRPAAPCFIQRSQAINEEEVRLCLAIVAQAGNAASDIELDDAHRGILAAAAGVQASDFTIHPLYPENFIIICRLQAARDAVFTIGQVPVGNTSPVLRPWTRLAHAEQSALLYKITLELEGIPPHVWNMDTVSKLLAPKLLD</sequence>
<dbReference type="SUPFAM" id="SSF101447">
    <property type="entry name" value="Formin homology 2 domain (FH2 domain)"/>
    <property type="match status" value="1"/>
</dbReference>
<dbReference type="AlphaFoldDB" id="A0A8T0WXW9"/>
<accession>A0A8T0WXW9</accession>
<comment type="caution">
    <text evidence="2">The sequence shown here is derived from an EMBL/GenBank/DDBJ whole genome shotgun (WGS) entry which is preliminary data.</text>
</comment>
<dbReference type="EMBL" id="CM029038">
    <property type="protein sequence ID" value="KAG2649964.1"/>
    <property type="molecule type" value="Genomic_DNA"/>
</dbReference>
<gene>
    <name evidence="2" type="ORF">PVAP13_1NG149095</name>
</gene>
<feature type="region of interest" description="Disordered" evidence="1">
    <location>
        <begin position="1"/>
        <end position="39"/>
    </location>
</feature>
<feature type="compositionally biased region" description="Pro residues" evidence="1">
    <location>
        <begin position="16"/>
        <end position="27"/>
    </location>
</feature>
<reference evidence="2" key="1">
    <citation type="submission" date="2020-05" db="EMBL/GenBank/DDBJ databases">
        <title>WGS assembly of Panicum virgatum.</title>
        <authorList>
            <person name="Lovell J.T."/>
            <person name="Jenkins J."/>
            <person name="Shu S."/>
            <person name="Juenger T.E."/>
            <person name="Schmutz J."/>
        </authorList>
    </citation>
    <scope>NUCLEOTIDE SEQUENCE</scope>
    <source>
        <strain evidence="2">AP13</strain>
    </source>
</reference>
<protein>
    <submittedName>
        <fullName evidence="2">Uncharacterized protein</fullName>
    </submittedName>
</protein>
<dbReference type="PANTHER" id="PTHR33087">
    <property type="entry name" value="OS07G0539200 PROTEIN"/>
    <property type="match status" value="1"/>
</dbReference>
<dbReference type="PANTHER" id="PTHR33087:SF31">
    <property type="entry name" value="OS06G0482850 PROTEIN"/>
    <property type="match status" value="1"/>
</dbReference>
<evidence type="ECO:0000313" key="2">
    <source>
        <dbReference type="EMBL" id="KAG2649964.1"/>
    </source>
</evidence>
<dbReference type="Proteomes" id="UP000823388">
    <property type="component" value="Chromosome 1N"/>
</dbReference>
<name>A0A8T0WXW9_PANVG</name>
<keyword evidence="3" id="KW-1185">Reference proteome</keyword>
<evidence type="ECO:0000313" key="3">
    <source>
        <dbReference type="Proteomes" id="UP000823388"/>
    </source>
</evidence>
<organism evidence="2 3">
    <name type="scientific">Panicum virgatum</name>
    <name type="common">Blackwell switchgrass</name>
    <dbReference type="NCBI Taxonomy" id="38727"/>
    <lineage>
        <taxon>Eukaryota</taxon>
        <taxon>Viridiplantae</taxon>
        <taxon>Streptophyta</taxon>
        <taxon>Embryophyta</taxon>
        <taxon>Tracheophyta</taxon>
        <taxon>Spermatophyta</taxon>
        <taxon>Magnoliopsida</taxon>
        <taxon>Liliopsida</taxon>
        <taxon>Poales</taxon>
        <taxon>Poaceae</taxon>
        <taxon>PACMAD clade</taxon>
        <taxon>Panicoideae</taxon>
        <taxon>Panicodae</taxon>
        <taxon>Paniceae</taxon>
        <taxon>Panicinae</taxon>
        <taxon>Panicum</taxon>
        <taxon>Panicum sect. Hiantes</taxon>
    </lineage>
</organism>
<evidence type="ECO:0000256" key="1">
    <source>
        <dbReference type="SAM" id="MobiDB-lite"/>
    </source>
</evidence>